<sequence>MNKQVLLVILDGWGLAQNKAVSAIDAAQTPFVDSLFQRFPHSRLQASGEAVGLPNGQMGNSEVGHMNIGAGRVVYQDLVRVNKTIRERKLGTVPALEKAFEYARTNGKNLHFMGLLSDGGVHSHIEHLKALCRLAHDADVHKVFIHAFTDGRDTDPKGGVNYVNDLEQHLERNSAKIATIVGRYYAMDRDNRWERVKVAYDLLVNGIGTPSQNLIQSMLDSYKEGVTDEFLLPIVKVGADGQPIATIQEGDVVICFNFRTDRGREITQALTQQDFHAFNMHRLNLHYLTLTNYDATFTGVTAIFEKDNLNDTLGEVLAATGKTQIRIAETEKYPHVTFFFSGGRETEFAGETRIMRPSPKVATYDLQPEMSAYDLRDALVPELLARSADFVVLNFANPDMVGHTGIFEAAVKAVETVDTCTKDVVEAALASGYACIVIADHGNADMMINPDGTPNTAHTTNLVPCILADTTYRGTLADGKLGDIAPTVLALMGIPQPTVMTGQSLLQPAATMSTTNA</sequence>
<dbReference type="GO" id="GO:0005829">
    <property type="term" value="C:cytosol"/>
    <property type="evidence" value="ECO:0007669"/>
    <property type="project" value="TreeGrafter"/>
</dbReference>
<evidence type="ECO:0000256" key="3">
    <source>
        <dbReference type="ARBA" id="ARBA00004798"/>
    </source>
</evidence>
<keyword evidence="7 9" id="KW-0464">Manganese</keyword>
<organism evidence="16 17">
    <name type="scientific">Hymenobacter roseosalivarius DSM 11622</name>
    <dbReference type="NCBI Taxonomy" id="645990"/>
    <lineage>
        <taxon>Bacteria</taxon>
        <taxon>Pseudomonadati</taxon>
        <taxon>Bacteroidota</taxon>
        <taxon>Cytophagia</taxon>
        <taxon>Cytophagales</taxon>
        <taxon>Hymenobacteraceae</taxon>
        <taxon>Hymenobacter</taxon>
    </lineage>
</organism>
<evidence type="ECO:0000256" key="12">
    <source>
        <dbReference type="PIRSR" id="PIRSR001492-2"/>
    </source>
</evidence>
<dbReference type="Pfam" id="PF06415">
    <property type="entry name" value="iPGM_N"/>
    <property type="match status" value="1"/>
</dbReference>
<dbReference type="RefSeq" id="WP_084443670.1">
    <property type="nucleotide sequence ID" value="NZ_FWWW01000039.1"/>
</dbReference>
<dbReference type="Gene3D" id="3.40.720.10">
    <property type="entry name" value="Alkaline Phosphatase, subunit A"/>
    <property type="match status" value="1"/>
</dbReference>
<feature type="domain" description="Metalloenzyme" evidence="14">
    <location>
        <begin position="3"/>
        <end position="495"/>
    </location>
</feature>
<dbReference type="InterPro" id="IPR036646">
    <property type="entry name" value="PGAM_B_sf"/>
</dbReference>
<feature type="active site" description="Phosphoserine intermediate" evidence="9 11">
    <location>
        <position position="61"/>
    </location>
</feature>
<evidence type="ECO:0000256" key="5">
    <source>
        <dbReference type="ARBA" id="ARBA00022723"/>
    </source>
</evidence>
<evidence type="ECO:0000256" key="1">
    <source>
        <dbReference type="ARBA" id="ARBA00000370"/>
    </source>
</evidence>
<comment type="subunit">
    <text evidence="9">Monomer.</text>
</comment>
<dbReference type="InterPro" id="IPR017850">
    <property type="entry name" value="Alkaline_phosphatase_core_sf"/>
</dbReference>
<dbReference type="NCBIfam" id="TIGR01307">
    <property type="entry name" value="pgm_bpd_ind"/>
    <property type="match status" value="1"/>
</dbReference>
<evidence type="ECO:0000256" key="11">
    <source>
        <dbReference type="PIRSR" id="PIRSR001492-1"/>
    </source>
</evidence>
<evidence type="ECO:0000313" key="16">
    <source>
        <dbReference type="EMBL" id="SMB83997.1"/>
    </source>
</evidence>
<evidence type="ECO:0000259" key="14">
    <source>
        <dbReference type="Pfam" id="PF01676"/>
    </source>
</evidence>
<evidence type="ECO:0000256" key="7">
    <source>
        <dbReference type="ARBA" id="ARBA00023211"/>
    </source>
</evidence>
<dbReference type="GO" id="GO:0006007">
    <property type="term" value="P:glucose catabolic process"/>
    <property type="evidence" value="ECO:0007669"/>
    <property type="project" value="InterPro"/>
</dbReference>
<dbReference type="PANTHER" id="PTHR31637:SF0">
    <property type="entry name" value="2,3-BISPHOSPHOGLYCERATE-INDEPENDENT PHOSPHOGLYCERATE MUTASE"/>
    <property type="match status" value="1"/>
</dbReference>
<feature type="binding site" evidence="9 12">
    <location>
        <begin position="152"/>
        <end position="153"/>
    </location>
    <ligand>
        <name>substrate</name>
    </ligand>
</feature>
<dbReference type="PANTHER" id="PTHR31637">
    <property type="entry name" value="2,3-BISPHOSPHOGLYCERATE-INDEPENDENT PHOSPHOGLYCERATE MUTASE"/>
    <property type="match status" value="1"/>
</dbReference>
<feature type="binding site" evidence="9 12">
    <location>
        <begin position="259"/>
        <end position="262"/>
    </location>
    <ligand>
        <name>substrate</name>
    </ligand>
</feature>
<dbReference type="AlphaFoldDB" id="A0A1W1USC5"/>
<evidence type="ECO:0000256" key="10">
    <source>
        <dbReference type="NCBIfam" id="TIGR01307"/>
    </source>
</evidence>
<accession>A0A1W1USC5</accession>
<dbReference type="SUPFAM" id="SSF53649">
    <property type="entry name" value="Alkaline phosphatase-like"/>
    <property type="match status" value="1"/>
</dbReference>
<feature type="binding site" evidence="9 13">
    <location>
        <position position="399"/>
    </location>
    <ligand>
        <name>Mn(2+)</name>
        <dbReference type="ChEBI" id="CHEBI:29035"/>
        <label>1</label>
    </ligand>
</feature>
<keyword evidence="8 9" id="KW-0413">Isomerase</keyword>
<dbReference type="CDD" id="cd16010">
    <property type="entry name" value="iPGM"/>
    <property type="match status" value="1"/>
</dbReference>
<dbReference type="PIRSF" id="PIRSF001492">
    <property type="entry name" value="IPGAM"/>
    <property type="match status" value="1"/>
</dbReference>
<feature type="binding site" evidence="9 13">
    <location>
        <position position="458"/>
    </location>
    <ligand>
        <name>Mn(2+)</name>
        <dbReference type="ChEBI" id="CHEBI:29035"/>
        <label>1</label>
    </ligand>
</feature>
<comment type="cofactor">
    <cofactor evidence="9">
        <name>Mn(2+)</name>
        <dbReference type="ChEBI" id="CHEBI:29035"/>
    </cofactor>
    <text evidence="9">Binds 2 manganese ions per subunit.</text>
</comment>
<gene>
    <name evidence="9" type="primary">gpmI</name>
    <name evidence="16" type="ORF">SAMN00120144_0797</name>
</gene>
<feature type="binding site" evidence="9 13">
    <location>
        <position position="441"/>
    </location>
    <ligand>
        <name>Mn(2+)</name>
        <dbReference type="ChEBI" id="CHEBI:29035"/>
        <label>2</label>
    </ligand>
</feature>
<dbReference type="InterPro" id="IPR005995">
    <property type="entry name" value="Pgm_bpd_ind"/>
</dbReference>
<dbReference type="Proteomes" id="UP000192266">
    <property type="component" value="Unassembled WGS sequence"/>
</dbReference>
<proteinExistence type="inferred from homology"/>
<name>A0A1W1USC5_9BACT</name>
<dbReference type="Gene3D" id="3.40.1450.10">
    <property type="entry name" value="BPG-independent phosphoglycerate mutase, domain B"/>
    <property type="match status" value="1"/>
</dbReference>
<dbReference type="OrthoDB" id="9800863at2"/>
<evidence type="ECO:0000256" key="6">
    <source>
        <dbReference type="ARBA" id="ARBA00023152"/>
    </source>
</evidence>
<reference evidence="16 17" key="1">
    <citation type="submission" date="2017-04" db="EMBL/GenBank/DDBJ databases">
        <authorList>
            <person name="Afonso C.L."/>
            <person name="Miller P.J."/>
            <person name="Scott M.A."/>
            <person name="Spackman E."/>
            <person name="Goraichik I."/>
            <person name="Dimitrov K.M."/>
            <person name="Suarez D.L."/>
            <person name="Swayne D.E."/>
        </authorList>
    </citation>
    <scope>NUCLEOTIDE SEQUENCE [LARGE SCALE GENOMIC DNA]</scope>
    <source>
        <strain evidence="16 17">DSM 11622</strain>
    </source>
</reference>
<evidence type="ECO:0000256" key="4">
    <source>
        <dbReference type="ARBA" id="ARBA00008819"/>
    </source>
</evidence>
<evidence type="ECO:0000256" key="2">
    <source>
        <dbReference type="ARBA" id="ARBA00002315"/>
    </source>
</evidence>
<dbReference type="UniPathway" id="UPA00109">
    <property type="reaction ID" value="UER00186"/>
</dbReference>
<comment type="similarity">
    <text evidence="4 9">Belongs to the BPG-independent phosphoglycerate mutase family.</text>
</comment>
<feature type="binding site" evidence="9 13">
    <location>
        <position position="440"/>
    </location>
    <ligand>
        <name>Mn(2+)</name>
        <dbReference type="ChEBI" id="CHEBI:29035"/>
        <label>2</label>
    </ligand>
</feature>
<dbReference type="InterPro" id="IPR011258">
    <property type="entry name" value="BPG-indep_PGM_N"/>
</dbReference>
<evidence type="ECO:0000256" key="9">
    <source>
        <dbReference type="HAMAP-Rule" id="MF_01038"/>
    </source>
</evidence>
<feature type="binding site" evidence="9 12">
    <location>
        <position position="122"/>
    </location>
    <ligand>
        <name>substrate</name>
    </ligand>
</feature>
<dbReference type="SUPFAM" id="SSF64158">
    <property type="entry name" value="2,3-Bisphosphoglycerate-independent phosphoglycerate mutase, substrate-binding domain"/>
    <property type="match status" value="1"/>
</dbReference>
<evidence type="ECO:0000256" key="8">
    <source>
        <dbReference type="ARBA" id="ARBA00023235"/>
    </source>
</evidence>
<protein>
    <recommendedName>
        <fullName evidence="9 10">2,3-bisphosphoglycerate-independent phosphoglycerate mutase</fullName>
        <shortName evidence="9">BPG-independent PGAM</shortName>
        <shortName evidence="9">Phosphoglyceromutase</shortName>
        <shortName evidence="9">iPGM</shortName>
        <ecNumber evidence="9 10">5.4.2.12</ecNumber>
    </recommendedName>
</protein>
<keyword evidence="5 9" id="KW-0479">Metal-binding</keyword>
<comment type="pathway">
    <text evidence="3 9">Carbohydrate degradation; glycolysis; pyruvate from D-glyceraldehyde 3-phosphate: step 3/5.</text>
</comment>
<evidence type="ECO:0000256" key="13">
    <source>
        <dbReference type="PIRSR" id="PIRSR001492-3"/>
    </source>
</evidence>
<dbReference type="STRING" id="645990.SAMN00120144_0797"/>
<dbReference type="InterPro" id="IPR006124">
    <property type="entry name" value="Metalloenzyme"/>
</dbReference>
<dbReference type="GO" id="GO:0006096">
    <property type="term" value="P:glycolytic process"/>
    <property type="evidence" value="ECO:0007669"/>
    <property type="project" value="UniProtKB-UniRule"/>
</dbReference>
<feature type="binding site" evidence="9 13">
    <location>
        <position position="403"/>
    </location>
    <ligand>
        <name>Mn(2+)</name>
        <dbReference type="ChEBI" id="CHEBI:29035"/>
        <label>1</label>
    </ligand>
</feature>
<comment type="function">
    <text evidence="2 9">Catalyzes the interconversion of 2-phosphoglycerate and 3-phosphoglycerate.</text>
</comment>
<keyword evidence="17" id="KW-1185">Reference proteome</keyword>
<feature type="binding site" evidence="9 13">
    <location>
        <position position="61"/>
    </location>
    <ligand>
        <name>Mn(2+)</name>
        <dbReference type="ChEBI" id="CHEBI:29035"/>
        <label>2</label>
    </ligand>
</feature>
<dbReference type="Pfam" id="PF01676">
    <property type="entry name" value="Metalloenzyme"/>
    <property type="match status" value="1"/>
</dbReference>
<dbReference type="EMBL" id="FWWW01000039">
    <property type="protein sequence ID" value="SMB83997.1"/>
    <property type="molecule type" value="Genomic_DNA"/>
</dbReference>
<dbReference type="HAMAP" id="MF_01038">
    <property type="entry name" value="GpmI"/>
    <property type="match status" value="1"/>
</dbReference>
<feature type="binding site" evidence="9 13">
    <location>
        <position position="11"/>
    </location>
    <ligand>
        <name>Mn(2+)</name>
        <dbReference type="ChEBI" id="CHEBI:29035"/>
        <label>2</label>
    </ligand>
</feature>
<comment type="catalytic activity">
    <reaction evidence="1 9">
        <text>(2R)-2-phosphoglycerate = (2R)-3-phosphoglycerate</text>
        <dbReference type="Rhea" id="RHEA:15901"/>
        <dbReference type="ChEBI" id="CHEBI:58272"/>
        <dbReference type="ChEBI" id="CHEBI:58289"/>
        <dbReference type="EC" id="5.4.2.12"/>
    </reaction>
</comment>
<feature type="binding site" evidence="9 12">
    <location>
        <position position="183"/>
    </location>
    <ligand>
        <name>substrate</name>
    </ligand>
</feature>
<feature type="domain" description="BPG-independent PGAM N-terminal" evidence="15">
    <location>
        <begin position="81"/>
        <end position="294"/>
    </location>
</feature>
<dbReference type="GO" id="GO:0030145">
    <property type="term" value="F:manganese ion binding"/>
    <property type="evidence" value="ECO:0007669"/>
    <property type="project" value="UniProtKB-UniRule"/>
</dbReference>
<feature type="binding site" evidence="9 12">
    <location>
        <position position="332"/>
    </location>
    <ligand>
        <name>substrate</name>
    </ligand>
</feature>
<dbReference type="FunFam" id="3.40.1450.10:FF:000002">
    <property type="entry name" value="2,3-bisphosphoglycerate-independent phosphoglycerate mutase"/>
    <property type="match status" value="1"/>
</dbReference>
<keyword evidence="6 9" id="KW-0324">Glycolysis</keyword>
<evidence type="ECO:0000259" key="15">
    <source>
        <dbReference type="Pfam" id="PF06415"/>
    </source>
</evidence>
<feature type="binding site" evidence="9 12">
    <location>
        <position position="189"/>
    </location>
    <ligand>
        <name>substrate</name>
    </ligand>
</feature>
<dbReference type="GO" id="GO:0004619">
    <property type="term" value="F:phosphoglycerate mutase activity"/>
    <property type="evidence" value="ECO:0007669"/>
    <property type="project" value="UniProtKB-UniRule"/>
</dbReference>
<evidence type="ECO:0000313" key="17">
    <source>
        <dbReference type="Proteomes" id="UP000192266"/>
    </source>
</evidence>
<dbReference type="EC" id="5.4.2.12" evidence="9 10"/>